<dbReference type="InterPro" id="IPR052345">
    <property type="entry name" value="Rad_response_metalloprotease"/>
</dbReference>
<name>E2N8T1_9BACE</name>
<dbReference type="Gene3D" id="1.10.10.2910">
    <property type="match status" value="1"/>
</dbReference>
<dbReference type="PANTHER" id="PTHR43236">
    <property type="entry name" value="ANTITOXIN HIGA1"/>
    <property type="match status" value="1"/>
</dbReference>
<gene>
    <name evidence="2" type="primary">higA</name>
    <name evidence="2" type="ORF">BACCELL_00676</name>
</gene>
<evidence type="ECO:0000313" key="2">
    <source>
        <dbReference type="EMBL" id="EEF91640.1"/>
    </source>
</evidence>
<feature type="domain" description="HTH cro/C1-type" evidence="1">
    <location>
        <begin position="20"/>
        <end position="75"/>
    </location>
</feature>
<accession>E2N8T1</accession>
<dbReference type="InterPro" id="IPR013430">
    <property type="entry name" value="Toxin_antidote_HigA"/>
</dbReference>
<protein>
    <submittedName>
        <fullName evidence="2">Addiction module antidote protein HigA</fullName>
    </submittedName>
</protein>
<sequence>MEEKNERRVPFMATHPGRILKNELIERGISQKNFAKSVDMQPSHISEIIKGKRSVTMMIADKFEAVLGIPSISWVNLQTQYDYDTKAIEKRELKAIEAKNMIDDYNLSFDVKTIAERLLINLERPFVDFLNELKAMLDLPEPAELQLAACRFKKSLKTGLDDRMLMTWVLLAKYQSGKTEVKGTYDKNKTEELISELKSVFNENKDTVKRVQGIFSNYGIKFNIVQKVEKASVDGFSFMDNGIPSIVLTMRYNMIDHLAFDALHELGHIDLHLNGGDDSRISIEGYEESPEEKEANQYAANALIPDKLWNTTPKVRINPFLIQRDYTKWAIDNNINKWIVLGRISKETGMYRFKSDSYRKVY</sequence>
<dbReference type="AlphaFoldDB" id="E2N8T1"/>
<evidence type="ECO:0000259" key="1">
    <source>
        <dbReference type="PROSITE" id="PS50943"/>
    </source>
</evidence>
<dbReference type="GO" id="GO:0003677">
    <property type="term" value="F:DNA binding"/>
    <property type="evidence" value="ECO:0007669"/>
    <property type="project" value="InterPro"/>
</dbReference>
<dbReference type="InterPro" id="IPR001387">
    <property type="entry name" value="Cro/C1-type_HTH"/>
</dbReference>
<dbReference type="HOGENOM" id="CLU_055824_0_0_10"/>
<organism evidence="2 3">
    <name type="scientific">Bacteroides cellulosilyticus DSM 14838</name>
    <dbReference type="NCBI Taxonomy" id="537012"/>
    <lineage>
        <taxon>Bacteria</taxon>
        <taxon>Pseudomonadati</taxon>
        <taxon>Bacteroidota</taxon>
        <taxon>Bacteroidia</taxon>
        <taxon>Bacteroidales</taxon>
        <taxon>Bacteroidaceae</taxon>
        <taxon>Bacteroides</taxon>
    </lineage>
</organism>
<dbReference type="Pfam" id="PF01381">
    <property type="entry name" value="HTH_3"/>
    <property type="match status" value="1"/>
</dbReference>
<dbReference type="EMBL" id="ACCH01000065">
    <property type="protein sequence ID" value="EEF91640.1"/>
    <property type="molecule type" value="Genomic_DNA"/>
</dbReference>
<proteinExistence type="predicted"/>
<comment type="caution">
    <text evidence="2">The sequence shown here is derived from an EMBL/GenBank/DDBJ whole genome shotgun (WGS) entry which is preliminary data.</text>
</comment>
<dbReference type="SUPFAM" id="SSF47413">
    <property type="entry name" value="lambda repressor-like DNA-binding domains"/>
    <property type="match status" value="1"/>
</dbReference>
<reference evidence="2 3" key="2">
    <citation type="submission" date="2009-01" db="EMBL/GenBank/DDBJ databases">
        <title>Draft genome sequence of Bacteroides cellulosilyticus (DSM 14838).</title>
        <authorList>
            <person name="Sudarsanam P."/>
            <person name="Ley R."/>
            <person name="Guruge J."/>
            <person name="Turnbaugh P.J."/>
            <person name="Mahowald M."/>
            <person name="Liep D."/>
            <person name="Gordon J."/>
        </authorList>
    </citation>
    <scope>NUCLEOTIDE SEQUENCE [LARGE SCALE GENOMIC DNA]</scope>
    <source>
        <strain evidence="2 3">DSM 14838</strain>
    </source>
</reference>
<dbReference type="NCBIfam" id="TIGR02607">
    <property type="entry name" value="antidote_HigA"/>
    <property type="match status" value="1"/>
</dbReference>
<dbReference type="PANTHER" id="PTHR43236:SF2">
    <property type="entry name" value="BLL0069 PROTEIN"/>
    <property type="match status" value="1"/>
</dbReference>
<dbReference type="Gene3D" id="1.10.260.40">
    <property type="entry name" value="lambda repressor-like DNA-binding domains"/>
    <property type="match status" value="1"/>
</dbReference>
<dbReference type="Proteomes" id="UP000003711">
    <property type="component" value="Unassembled WGS sequence"/>
</dbReference>
<dbReference type="SMART" id="SM00530">
    <property type="entry name" value="HTH_XRE"/>
    <property type="match status" value="1"/>
</dbReference>
<dbReference type="CDD" id="cd00093">
    <property type="entry name" value="HTH_XRE"/>
    <property type="match status" value="1"/>
</dbReference>
<reference evidence="2 3" key="1">
    <citation type="submission" date="2008-12" db="EMBL/GenBank/DDBJ databases">
        <authorList>
            <person name="Fulton L."/>
            <person name="Clifton S."/>
            <person name="Fulton B."/>
            <person name="Xu J."/>
            <person name="Minx P."/>
            <person name="Pepin K.H."/>
            <person name="Johnson M."/>
            <person name="Bhonagiri V."/>
            <person name="Nash W.E."/>
            <person name="Mardis E.R."/>
            <person name="Wilson R.K."/>
        </authorList>
    </citation>
    <scope>NUCLEOTIDE SEQUENCE [LARGE SCALE GENOMIC DNA]</scope>
    <source>
        <strain evidence="2 3">DSM 14838</strain>
    </source>
</reference>
<dbReference type="RefSeq" id="WP_007210065.1">
    <property type="nucleotide sequence ID" value="NZ_EQ973489.1"/>
</dbReference>
<dbReference type="InterPro" id="IPR010982">
    <property type="entry name" value="Lambda_DNA-bd_dom_sf"/>
</dbReference>
<evidence type="ECO:0000313" key="3">
    <source>
        <dbReference type="Proteomes" id="UP000003711"/>
    </source>
</evidence>
<dbReference type="PROSITE" id="PS50943">
    <property type="entry name" value="HTH_CROC1"/>
    <property type="match status" value="1"/>
</dbReference>